<protein>
    <submittedName>
        <fullName evidence="7">Enhanced intracellular survival protein Eis</fullName>
    </submittedName>
</protein>
<dbReference type="Pfam" id="PF13527">
    <property type="entry name" value="Acetyltransf_9"/>
    <property type="match status" value="1"/>
</dbReference>
<feature type="binding site" evidence="5">
    <location>
        <begin position="134"/>
        <end position="135"/>
    </location>
    <ligand>
        <name>acetyl-CoA</name>
        <dbReference type="ChEBI" id="CHEBI:57288"/>
    </ligand>
</feature>
<comment type="subunit">
    <text evidence="5">Homohexamer; trimer of dimers.</text>
</comment>
<evidence type="ECO:0000256" key="5">
    <source>
        <dbReference type="HAMAP-Rule" id="MF_01812"/>
    </source>
</evidence>
<organism evidence="7 8">
    <name type="scientific">Mycolicibacterium neoaurum</name>
    <name type="common">Mycobacterium neoaurum</name>
    <dbReference type="NCBI Taxonomy" id="1795"/>
    <lineage>
        <taxon>Bacteria</taxon>
        <taxon>Bacillati</taxon>
        <taxon>Actinomycetota</taxon>
        <taxon>Actinomycetes</taxon>
        <taxon>Mycobacteriales</taxon>
        <taxon>Mycobacteriaceae</taxon>
        <taxon>Mycolicibacterium</taxon>
    </lineage>
</organism>
<dbReference type="SUPFAM" id="SSF55718">
    <property type="entry name" value="SCP-like"/>
    <property type="match status" value="1"/>
</dbReference>
<dbReference type="Gene3D" id="3.40.630.30">
    <property type="match status" value="2"/>
</dbReference>
<comment type="similarity">
    <text evidence="1 5">Belongs to the acetyltransferase Eis family.</text>
</comment>
<evidence type="ECO:0000259" key="6">
    <source>
        <dbReference type="PROSITE" id="PS51186"/>
    </source>
</evidence>
<dbReference type="InterPro" id="IPR016181">
    <property type="entry name" value="Acyl_CoA_acyltransferase"/>
</dbReference>
<dbReference type="GO" id="GO:0030649">
    <property type="term" value="P:aminoglycoside antibiotic catabolic process"/>
    <property type="evidence" value="ECO:0007669"/>
    <property type="project" value="TreeGrafter"/>
</dbReference>
<evidence type="ECO:0000256" key="3">
    <source>
        <dbReference type="ARBA" id="ARBA00022679"/>
    </source>
</evidence>
<dbReference type="AlphaFoldDB" id="A0AAV2WT11"/>
<dbReference type="HAMAP" id="MF_01812">
    <property type="entry name" value="Eis"/>
    <property type="match status" value="1"/>
</dbReference>
<dbReference type="PANTHER" id="PTHR37817">
    <property type="entry name" value="N-ACETYLTRANSFERASE EIS"/>
    <property type="match status" value="1"/>
</dbReference>
<dbReference type="PROSITE" id="PS51186">
    <property type="entry name" value="GNAT"/>
    <property type="match status" value="1"/>
</dbReference>
<dbReference type="GO" id="GO:0034069">
    <property type="term" value="F:aminoglycoside N-acetyltransferase activity"/>
    <property type="evidence" value="ECO:0007669"/>
    <property type="project" value="TreeGrafter"/>
</dbReference>
<reference evidence="7" key="2">
    <citation type="submission" date="2015-09" db="EMBL/GenBank/DDBJ databases">
        <title>Draft genome sequence of Mycobacterium neoaurum DSM 44074.</title>
        <authorList>
            <person name="Croce O."/>
            <person name="Robert C."/>
            <person name="Raoult D."/>
            <person name="Drancourt M."/>
        </authorList>
    </citation>
    <scope>NUCLEOTIDE SEQUENCE</scope>
    <source>
        <strain evidence="7">DSM 44074</strain>
    </source>
</reference>
<accession>A0AAV2WT11</accession>
<evidence type="ECO:0000256" key="1">
    <source>
        <dbReference type="ARBA" id="ARBA00009213"/>
    </source>
</evidence>
<reference evidence="7" key="1">
    <citation type="submission" date="2014-05" db="EMBL/GenBank/DDBJ databases">
        <authorList>
            <person name="Urmite Genomes"/>
        </authorList>
    </citation>
    <scope>NUCLEOTIDE SEQUENCE</scope>
    <source>
        <strain evidence="7">DSM 44074</strain>
    </source>
</reference>
<dbReference type="InterPro" id="IPR051554">
    <property type="entry name" value="Acetyltransferase_Eis"/>
</dbReference>
<dbReference type="InterPro" id="IPR000182">
    <property type="entry name" value="GNAT_dom"/>
</dbReference>
<dbReference type="InterPro" id="IPR025559">
    <property type="entry name" value="Eis_dom"/>
</dbReference>
<keyword evidence="2" id="KW-1036">Host cytoplasmic vesicle</keyword>
<name>A0AAV2WT11_MYCNE</name>
<keyword evidence="4 5" id="KW-0012">Acyltransferase</keyword>
<dbReference type="CDD" id="cd04301">
    <property type="entry name" value="NAT_SF"/>
    <property type="match status" value="1"/>
</dbReference>
<feature type="active site" description="Proton donor" evidence="5">
    <location>
        <position position="139"/>
    </location>
</feature>
<feature type="active site" description="Proton acceptor; via carboxylate" evidence="5">
    <location>
        <position position="426"/>
    </location>
</feature>
<evidence type="ECO:0000313" key="8">
    <source>
        <dbReference type="Proteomes" id="UP000028864"/>
    </source>
</evidence>
<dbReference type="SUPFAM" id="SSF55729">
    <property type="entry name" value="Acyl-CoA N-acyltransferases (Nat)"/>
    <property type="match status" value="1"/>
</dbReference>
<keyword evidence="3 5" id="KW-0808">Transferase</keyword>
<sequence>MTRARSPRHGRHGYVPELTLRALRDETDYQDFNTAMAWAFLEDPQPDDIRLARAFTDLDRMFGFHDGTRWVSTAGDYRKNVVLPGGTRTDVAAVTGVSVASDHRRRGLLSRMMRHQLDTIRDRGTEAVAMLFASETTIYGRFGYGLASQNATLSGQVRDLGFRPDVDLGAGAVSQIDVDTLLDVGPAIYDRAVADLPGRMDRPRPWWDYQVFDNDERRKNSGSIRFALHREPDGTPSGFARYRTKSAWDTSGPTGELHVEEVRATNPRAYAKLWRFLLEIDLVRRLVFKDAAVDEPLRVLVADSRALRCDIADGIFVRLVDVPKALALRRYAAPVDTVLDVRDEFCPWNTARYRLRGDLNGAACEKTDAPADITISARDLGAVYLGGINLSHLAGAGLVHELTAGSVHRAAAGFGWPVAPAIPDHY</sequence>
<evidence type="ECO:0000256" key="2">
    <source>
        <dbReference type="ARBA" id="ARBA00022488"/>
    </source>
</evidence>
<feature type="binding site" evidence="5">
    <location>
        <begin position="97"/>
        <end position="99"/>
    </location>
    <ligand>
        <name>acetyl-CoA</name>
        <dbReference type="ChEBI" id="CHEBI:57288"/>
    </ligand>
</feature>
<dbReference type="InterPro" id="IPR036527">
    <property type="entry name" value="SCP2_sterol-bd_dom_sf"/>
</dbReference>
<dbReference type="Pfam" id="PF13530">
    <property type="entry name" value="SCP2_2"/>
    <property type="match status" value="1"/>
</dbReference>
<feature type="domain" description="N-acetyltransferase" evidence="6">
    <location>
        <begin position="18"/>
        <end position="195"/>
    </location>
</feature>
<feature type="binding site" evidence="5">
    <location>
        <begin position="105"/>
        <end position="110"/>
    </location>
    <ligand>
        <name>acetyl-CoA</name>
        <dbReference type="ChEBI" id="CHEBI:57288"/>
    </ligand>
</feature>
<dbReference type="Gene3D" id="3.30.1050.10">
    <property type="entry name" value="SCP2 sterol-binding domain"/>
    <property type="match status" value="1"/>
</dbReference>
<proteinExistence type="inferred from homology"/>
<dbReference type="InterPro" id="IPR041380">
    <property type="entry name" value="Acetyltransf_17"/>
</dbReference>
<evidence type="ECO:0000313" key="7">
    <source>
        <dbReference type="EMBL" id="CDQ47023.1"/>
    </source>
</evidence>
<evidence type="ECO:0000256" key="4">
    <source>
        <dbReference type="ARBA" id="ARBA00023315"/>
    </source>
</evidence>
<dbReference type="NCBIfam" id="NF002367">
    <property type="entry name" value="PRK01346.1-4"/>
    <property type="match status" value="1"/>
</dbReference>
<dbReference type="Pfam" id="PF17668">
    <property type="entry name" value="Acetyltransf_17"/>
    <property type="match status" value="1"/>
</dbReference>
<gene>
    <name evidence="7" type="primary">eis</name>
    <name evidence="7" type="ORF">BN1047_04941</name>
</gene>
<dbReference type="EMBL" id="LK021342">
    <property type="protein sequence ID" value="CDQ47023.1"/>
    <property type="molecule type" value="Genomic_DNA"/>
</dbReference>
<dbReference type="PANTHER" id="PTHR37817:SF1">
    <property type="entry name" value="N-ACETYLTRANSFERASE EIS"/>
    <property type="match status" value="1"/>
</dbReference>
<dbReference type="InterPro" id="IPR022902">
    <property type="entry name" value="NAcTrfase_Eis"/>
</dbReference>
<dbReference type="Proteomes" id="UP000028864">
    <property type="component" value="Unassembled WGS sequence"/>
</dbReference>